<dbReference type="GO" id="GO:0005524">
    <property type="term" value="F:ATP binding"/>
    <property type="evidence" value="ECO:0007669"/>
    <property type="project" value="UniProtKB-KW"/>
</dbReference>
<gene>
    <name evidence="9" type="ORF">BK138_19765</name>
</gene>
<dbReference type="Gene3D" id="3.40.980.20">
    <property type="entry name" value="Four-carbon acid sugar kinase, nucleotide binding domain"/>
    <property type="match status" value="1"/>
</dbReference>
<organism evidence="9 10">
    <name type="scientific">Paenibacillus rhizosphaerae</name>
    <dbReference type="NCBI Taxonomy" id="297318"/>
    <lineage>
        <taxon>Bacteria</taxon>
        <taxon>Bacillati</taxon>
        <taxon>Bacillota</taxon>
        <taxon>Bacilli</taxon>
        <taxon>Bacillales</taxon>
        <taxon>Paenibacillaceae</taxon>
        <taxon>Paenibacillus</taxon>
    </lineage>
</organism>
<evidence type="ECO:0000256" key="4">
    <source>
        <dbReference type="ARBA" id="ARBA00022777"/>
    </source>
</evidence>
<dbReference type="Pfam" id="PF17042">
    <property type="entry name" value="NBD_C"/>
    <property type="match status" value="1"/>
</dbReference>
<keyword evidence="6" id="KW-0119">Carbohydrate metabolism</keyword>
<sequence length="432" mass="47275">MQHMYIIADDLTGANDAGVQLSKIGITSTVYLDSQAAPAKPNGDVAIIDTDTRAAGEQEAHNNVSKASTLFYQQGYHQVYKKMDSTLRGNVAAELAAVVSVHQPEVVVIAPAYPKMNRQTLDGYQHVHGQRVSETEFGRDPKTPVKDSFIANLFRPYAGQQSIVLIDLAQLHGPAERLMQTIEEHTALGRTWFICDAATDEDLQKIAEVFARAGKKTVWAGSAGLIEHLPEALQLERTADRPEDRLRVAKTLTVSASLSQVTKQQLENVRSMPDTCFVELDPVELIKRTYALPDVMASLAKEADKKHFVLFVDSSVNNREATKRLEAELSIGKTEIGETISRELGAIAREVLGTYEDINGLVLTGGDTAKAVCNQLNMNQMQLCTEVEAGLPLGKLRGGADTREYWAVTKAGGFGNERSLMNALIYMSGEDE</sequence>
<keyword evidence="2" id="KW-0808">Transferase</keyword>
<reference evidence="9 10" key="1">
    <citation type="submission" date="2016-11" db="EMBL/GenBank/DDBJ databases">
        <title>Paenibacillus species isolates.</title>
        <authorList>
            <person name="Beno S.M."/>
        </authorList>
    </citation>
    <scope>NUCLEOTIDE SEQUENCE [LARGE SCALE GENOMIC DNA]</scope>
    <source>
        <strain evidence="9 10">FSL R5-0378</strain>
    </source>
</reference>
<keyword evidence="3" id="KW-0547">Nucleotide-binding</keyword>
<keyword evidence="4" id="KW-0418">Kinase</keyword>
<dbReference type="Pfam" id="PF07005">
    <property type="entry name" value="SBD_N"/>
    <property type="match status" value="1"/>
</dbReference>
<proteinExistence type="inferred from homology"/>
<evidence type="ECO:0000256" key="5">
    <source>
        <dbReference type="ARBA" id="ARBA00022840"/>
    </source>
</evidence>
<evidence type="ECO:0000256" key="2">
    <source>
        <dbReference type="ARBA" id="ARBA00022679"/>
    </source>
</evidence>
<keyword evidence="10" id="KW-1185">Reference proteome</keyword>
<dbReference type="InterPro" id="IPR037051">
    <property type="entry name" value="4-carb_acid_sugar_kinase_N_sf"/>
</dbReference>
<dbReference type="GO" id="GO:0016301">
    <property type="term" value="F:kinase activity"/>
    <property type="evidence" value="ECO:0007669"/>
    <property type="project" value="UniProtKB-KW"/>
</dbReference>
<accession>A0A1R1EMZ4</accession>
<dbReference type="SUPFAM" id="SSF142764">
    <property type="entry name" value="YgbK-like"/>
    <property type="match status" value="1"/>
</dbReference>
<evidence type="ECO:0008006" key="11">
    <source>
        <dbReference type="Google" id="ProtNLM"/>
    </source>
</evidence>
<protein>
    <recommendedName>
        <fullName evidence="11">Hrp-dependent type III effector protein</fullName>
    </recommendedName>
</protein>
<evidence type="ECO:0000259" key="7">
    <source>
        <dbReference type="Pfam" id="PF07005"/>
    </source>
</evidence>
<comment type="similarity">
    <text evidence="1">Belongs to the four-carbon acid sugar kinase family.</text>
</comment>
<name>A0A1R1EMZ4_9BACL</name>
<comment type="caution">
    <text evidence="9">The sequence shown here is derived from an EMBL/GenBank/DDBJ whole genome shotgun (WGS) entry which is preliminary data.</text>
</comment>
<dbReference type="RefSeq" id="WP_076172236.1">
    <property type="nucleotide sequence ID" value="NZ_MRTP01000005.1"/>
</dbReference>
<dbReference type="Gene3D" id="3.40.50.10840">
    <property type="entry name" value="Putative sugar-binding, N-terminal domain"/>
    <property type="match status" value="1"/>
</dbReference>
<dbReference type="Proteomes" id="UP000187172">
    <property type="component" value="Unassembled WGS sequence"/>
</dbReference>
<feature type="domain" description="Four-carbon acid sugar kinase N-terminal" evidence="7">
    <location>
        <begin position="5"/>
        <end position="229"/>
    </location>
</feature>
<dbReference type="InterPro" id="IPR042213">
    <property type="entry name" value="NBD_C_sf"/>
</dbReference>
<dbReference type="InterPro" id="IPR031475">
    <property type="entry name" value="NBD_C"/>
</dbReference>
<evidence type="ECO:0000259" key="8">
    <source>
        <dbReference type="Pfam" id="PF17042"/>
    </source>
</evidence>
<evidence type="ECO:0000256" key="1">
    <source>
        <dbReference type="ARBA" id="ARBA00005715"/>
    </source>
</evidence>
<dbReference type="AlphaFoldDB" id="A0A1R1EMZ4"/>
<dbReference type="EMBL" id="MRTP01000005">
    <property type="protein sequence ID" value="OMF53139.1"/>
    <property type="molecule type" value="Genomic_DNA"/>
</dbReference>
<dbReference type="InterPro" id="IPR010737">
    <property type="entry name" value="4-carb_acid_sugar_kinase_N"/>
</dbReference>
<evidence type="ECO:0000256" key="3">
    <source>
        <dbReference type="ARBA" id="ARBA00022741"/>
    </source>
</evidence>
<dbReference type="STRING" id="297318.BK138_19765"/>
<evidence type="ECO:0000256" key="6">
    <source>
        <dbReference type="ARBA" id="ARBA00023277"/>
    </source>
</evidence>
<feature type="domain" description="Four-carbon acid sugar kinase nucleotide binding" evidence="8">
    <location>
        <begin position="252"/>
        <end position="420"/>
    </location>
</feature>
<evidence type="ECO:0000313" key="9">
    <source>
        <dbReference type="EMBL" id="OMF53139.1"/>
    </source>
</evidence>
<evidence type="ECO:0000313" key="10">
    <source>
        <dbReference type="Proteomes" id="UP000187172"/>
    </source>
</evidence>
<keyword evidence="5" id="KW-0067">ATP-binding</keyword>